<dbReference type="EMBL" id="AP017372">
    <property type="protein sequence ID" value="BAU58207.1"/>
    <property type="molecule type" value="Genomic_DNA"/>
</dbReference>
<gene>
    <name evidence="1" type="ORF">HH1059_15010</name>
</gene>
<proteinExistence type="predicted"/>
<organism evidence="1 2">
    <name type="scientific">Halorhodospira halochloris</name>
    <name type="common">Ectothiorhodospira halochloris</name>
    <dbReference type="NCBI Taxonomy" id="1052"/>
    <lineage>
        <taxon>Bacteria</taxon>
        <taxon>Pseudomonadati</taxon>
        <taxon>Pseudomonadota</taxon>
        <taxon>Gammaproteobacteria</taxon>
        <taxon>Chromatiales</taxon>
        <taxon>Ectothiorhodospiraceae</taxon>
        <taxon>Halorhodospira</taxon>
    </lineage>
</organism>
<sequence>MHLLRDTLRPPAHAELDLHNINAELSRAELQERLAGIEFNCSDDNRLGYGEQACFAPVTQVDGLKAKYLALFFSEDDTLSAVNIVTDPEDHDSSIAYLEEHFGKSNFKKILDEDKWLVWRRDDKSGGILMAHHDDSDNRAPAVMWFRDAELAERLLAP</sequence>
<name>A0A0X8X9Y5_HALHR</name>
<dbReference type="KEGG" id="hhk:HH1059_15010"/>
<keyword evidence="2" id="KW-1185">Reference proteome</keyword>
<protein>
    <submittedName>
        <fullName evidence="1">Uncharacterized protein</fullName>
    </submittedName>
</protein>
<reference evidence="1" key="1">
    <citation type="submission" date="2016-02" db="EMBL/GenBank/DDBJ databases">
        <title>Halorhodospira halochloris DSM-1059 complete genome, version 2.</title>
        <authorList>
            <person name="Tsukatani Y."/>
        </authorList>
    </citation>
    <scope>NUCLEOTIDE SEQUENCE</scope>
    <source>
        <strain evidence="1">DSM 1059</strain>
    </source>
</reference>
<evidence type="ECO:0000313" key="1">
    <source>
        <dbReference type="EMBL" id="BAU58207.1"/>
    </source>
</evidence>
<accession>A0A0X8X9Y5</accession>
<dbReference type="Proteomes" id="UP000218890">
    <property type="component" value="Chromosome"/>
</dbReference>
<dbReference type="AlphaFoldDB" id="A0A0X8X9Y5"/>
<evidence type="ECO:0000313" key="2">
    <source>
        <dbReference type="Proteomes" id="UP000218890"/>
    </source>
</evidence>